<evidence type="ECO:0000313" key="1">
    <source>
        <dbReference type="EMBL" id="ABV98872.1"/>
    </source>
</evidence>
<protein>
    <submittedName>
        <fullName evidence="1">Uncharacterized protein</fullName>
    </submittedName>
</protein>
<accession>A8M849</accession>
<dbReference type="OrthoDB" id="3603919at2"/>
<dbReference type="eggNOG" id="ENOG502ZT53">
    <property type="taxonomic scope" value="Bacteria"/>
</dbReference>
<name>A8M849_SALAI</name>
<dbReference type="HOGENOM" id="CLU_982380_0_0_11"/>
<reference evidence="1" key="1">
    <citation type="submission" date="2007-10" db="EMBL/GenBank/DDBJ databases">
        <title>Complete sequence of Salinispora arenicola CNS-205.</title>
        <authorList>
            <consortium name="US DOE Joint Genome Institute"/>
            <person name="Copeland A."/>
            <person name="Lucas S."/>
            <person name="Lapidus A."/>
            <person name="Barry K."/>
            <person name="Glavina del Rio T."/>
            <person name="Dalin E."/>
            <person name="Tice H."/>
            <person name="Pitluck S."/>
            <person name="Foster B."/>
            <person name="Schmutz J."/>
            <person name="Larimer F."/>
            <person name="Land M."/>
            <person name="Hauser L."/>
            <person name="Kyrpides N."/>
            <person name="Ivanova N."/>
            <person name="Jensen P.R."/>
            <person name="Moore B.S."/>
            <person name="Penn K."/>
            <person name="Jenkins C."/>
            <person name="Udwary D."/>
            <person name="Xiang L."/>
            <person name="Gontang E."/>
            <person name="Richardson P."/>
        </authorList>
    </citation>
    <scope>NUCLEOTIDE SEQUENCE [LARGE SCALE GENOMIC DNA]</scope>
    <source>
        <strain evidence="1">CNS-205</strain>
    </source>
</reference>
<dbReference type="EMBL" id="CP000850">
    <property type="protein sequence ID" value="ABV98872.1"/>
    <property type="molecule type" value="Genomic_DNA"/>
</dbReference>
<dbReference type="KEGG" id="saq:Sare_3053"/>
<gene>
    <name evidence="1" type="ordered locus">Sare_3053</name>
</gene>
<proteinExistence type="predicted"/>
<dbReference type="AlphaFoldDB" id="A8M849"/>
<dbReference type="STRING" id="391037.Sare_3053"/>
<sequence length="282" mass="31678">MLSCYTTNLVGHLRRQQTDIDAVFAEAVGLSVRTDLPDGTLAFSHHRRVDPGLGYRGTRSWKQAEAELTEQFARYGDVLVVGSTRNLPWCPGYGGPDVPHWFRVVDRRDNCWAVLDDFEALLPHGAQRPWHGWVTPGQLQNLLTPLPPLSPELRLRDRYALGEPVRMPPPGTYRWLSRREDPAATATGDWVHGTVASLRLLAERFAGDTTVLRRHAEDLWAAGRHHQFKFAHVGQAVAAWGELTRSLRFAADSAARGRPRPSLVQRAFEQVSSTYVTEEITC</sequence>
<organism evidence="1">
    <name type="scientific">Salinispora arenicola (strain CNS-205)</name>
    <dbReference type="NCBI Taxonomy" id="391037"/>
    <lineage>
        <taxon>Bacteria</taxon>
        <taxon>Bacillati</taxon>
        <taxon>Actinomycetota</taxon>
        <taxon>Actinomycetes</taxon>
        <taxon>Micromonosporales</taxon>
        <taxon>Micromonosporaceae</taxon>
        <taxon>Salinispora</taxon>
    </lineage>
</organism>
<dbReference type="PATRIC" id="fig|391037.6.peg.3086"/>